<proteinExistence type="predicted"/>
<name>A0AAV7KIM0_9METZ</name>
<dbReference type="EMBL" id="JAKMXF010000022">
    <property type="protein sequence ID" value="KAI6661004.1"/>
    <property type="molecule type" value="Genomic_DNA"/>
</dbReference>
<dbReference type="InterPro" id="IPR027324">
    <property type="entry name" value="MAP2/MAP4/Tau"/>
</dbReference>
<keyword evidence="3" id="KW-1185">Reference proteome</keyword>
<dbReference type="PANTHER" id="PTHR11501">
    <property type="entry name" value="MICROTUBULE-ASSOCIATED PROTEIN"/>
    <property type="match status" value="1"/>
</dbReference>
<dbReference type="PANTHER" id="PTHR11501:SF16">
    <property type="entry name" value="MICROTUBULE-ASSOCIATED PROTEIN 4"/>
    <property type="match status" value="1"/>
</dbReference>
<evidence type="ECO:0000313" key="2">
    <source>
        <dbReference type="EMBL" id="KAI6661004.1"/>
    </source>
</evidence>
<reference evidence="2 3" key="1">
    <citation type="journal article" date="2023" name="BMC Biol.">
        <title>The compact genome of the sponge Oopsacas minuta (Hexactinellida) is lacking key metazoan core genes.</title>
        <authorList>
            <person name="Santini S."/>
            <person name="Schenkelaars Q."/>
            <person name="Jourda C."/>
            <person name="Duchesne M."/>
            <person name="Belahbib H."/>
            <person name="Rocher C."/>
            <person name="Selva M."/>
            <person name="Riesgo A."/>
            <person name="Vervoort M."/>
            <person name="Leys S.P."/>
            <person name="Kodjabachian L."/>
            <person name="Le Bivic A."/>
            <person name="Borchiellini C."/>
            <person name="Claverie J.M."/>
            <person name="Renard E."/>
        </authorList>
    </citation>
    <scope>NUCLEOTIDE SEQUENCE [LARGE SCALE GENOMIC DNA]</scope>
    <source>
        <strain evidence="2">SPO-2</strain>
    </source>
</reference>
<feature type="compositionally biased region" description="Polar residues" evidence="1">
    <location>
        <begin position="266"/>
        <end position="278"/>
    </location>
</feature>
<feature type="compositionally biased region" description="Basic and acidic residues" evidence="1">
    <location>
        <begin position="254"/>
        <end position="264"/>
    </location>
</feature>
<evidence type="ECO:0000256" key="1">
    <source>
        <dbReference type="SAM" id="MobiDB-lite"/>
    </source>
</evidence>
<sequence length="288" mass="32620">MISDVKGNEVNGQITINLTEKSRISYLPRPVRCFNPEHKSRPFTSKDLQQIGRRPSSSPFNRRVSGLSPDEHIPGTLQGYKVFHSSMDVSHIRSRIGSFENILYQPQDSNVKIFNKNPSYSHIQTTIPSPTIVPNSKPEKPVKIFNQKFDYSHVNPLVSYRENEQYTAGGGNVAITSQKLNFSEFAKHKIDSKSNHIPKIPTVSIPIQKLNFRDLATSRIDSKRDLALKETPKNTRHLIDLLTVSLPDLRITKETTSEPPDHFDILTTTPPQGYSTEPKQPKPLDNEL</sequence>
<dbReference type="AlphaFoldDB" id="A0AAV7KIM0"/>
<protein>
    <submittedName>
        <fullName evidence="2">Uncharacterized protein</fullName>
    </submittedName>
</protein>
<comment type="caution">
    <text evidence="2">The sequence shown here is derived from an EMBL/GenBank/DDBJ whole genome shotgun (WGS) entry which is preliminary data.</text>
</comment>
<dbReference type="GO" id="GO:0000226">
    <property type="term" value="P:microtubule cytoskeleton organization"/>
    <property type="evidence" value="ECO:0007669"/>
    <property type="project" value="TreeGrafter"/>
</dbReference>
<organism evidence="2 3">
    <name type="scientific">Oopsacas minuta</name>
    <dbReference type="NCBI Taxonomy" id="111878"/>
    <lineage>
        <taxon>Eukaryota</taxon>
        <taxon>Metazoa</taxon>
        <taxon>Porifera</taxon>
        <taxon>Hexactinellida</taxon>
        <taxon>Hexasterophora</taxon>
        <taxon>Lyssacinosida</taxon>
        <taxon>Leucopsacidae</taxon>
        <taxon>Oopsacas</taxon>
    </lineage>
</organism>
<evidence type="ECO:0000313" key="3">
    <source>
        <dbReference type="Proteomes" id="UP001165289"/>
    </source>
</evidence>
<feature type="compositionally biased region" description="Basic and acidic residues" evidence="1">
    <location>
        <begin position="279"/>
        <end position="288"/>
    </location>
</feature>
<gene>
    <name evidence="2" type="ORF">LOD99_13727</name>
</gene>
<feature type="region of interest" description="Disordered" evidence="1">
    <location>
        <begin position="37"/>
        <end position="71"/>
    </location>
</feature>
<feature type="region of interest" description="Disordered" evidence="1">
    <location>
        <begin position="254"/>
        <end position="288"/>
    </location>
</feature>
<dbReference type="GO" id="GO:0008017">
    <property type="term" value="F:microtubule binding"/>
    <property type="evidence" value="ECO:0007669"/>
    <property type="project" value="InterPro"/>
</dbReference>
<accession>A0AAV7KIM0</accession>
<dbReference type="Proteomes" id="UP001165289">
    <property type="component" value="Unassembled WGS sequence"/>
</dbReference>